<sequence>MKNNKLLYSTYHLSLYQTEKGFVYAQRRSINSVACLVFKIINDKYYFLIRYQPMSEILEKKLWSDLYPCPITGSIEENEKPIKTAIREVFEEGGIIVNEKNVIESSICISTTQMNEKVYNFLIDATNCKQQKPSGDGTIFESVSTNKWIDKNNLLKIIFENKDKTHLSSLESCYLLFLKYKNNL</sequence>
<dbReference type="Pfam" id="PF00293">
    <property type="entry name" value="NUDIX"/>
    <property type="match status" value="1"/>
</dbReference>
<dbReference type="EMBL" id="AWQU01000089">
    <property type="protein sequence ID" value="KFB07197.1"/>
    <property type="molecule type" value="Genomic_DNA"/>
</dbReference>
<evidence type="ECO:0000256" key="1">
    <source>
        <dbReference type="ARBA" id="ARBA00022801"/>
    </source>
</evidence>
<dbReference type="InterPro" id="IPR020084">
    <property type="entry name" value="NUDIX_hydrolase_CS"/>
</dbReference>
<dbReference type="PROSITE" id="PS51462">
    <property type="entry name" value="NUDIX"/>
    <property type="match status" value="1"/>
</dbReference>
<reference evidence="3 4" key="1">
    <citation type="journal article" date="2014" name="PLoS ONE">
        <title>Reduction of Hydrogen Peroxide Accumulation and Toxicity by a Catalase from Mycoplasma iowae.</title>
        <authorList>
            <person name="Pritchard R.E."/>
            <person name="Prassinos A.J."/>
            <person name="Osborne J.D."/>
            <person name="Raviv Z."/>
            <person name="Balish M.F."/>
        </authorList>
    </citation>
    <scope>NUCLEOTIDE SEQUENCE [LARGE SCALE GENOMIC DNA]</scope>
    <source>
        <strain evidence="3 4">DK-CPA</strain>
    </source>
</reference>
<dbReference type="GO" id="GO:0016787">
    <property type="term" value="F:hydrolase activity"/>
    <property type="evidence" value="ECO:0007669"/>
    <property type="project" value="UniProtKB-KW"/>
</dbReference>
<keyword evidence="1 3" id="KW-0378">Hydrolase</keyword>
<evidence type="ECO:0000259" key="2">
    <source>
        <dbReference type="PROSITE" id="PS51462"/>
    </source>
</evidence>
<protein>
    <submittedName>
        <fullName evidence="3">NUDIX hydrolase superfamily protein</fullName>
    </submittedName>
</protein>
<dbReference type="Proteomes" id="UP000028523">
    <property type="component" value="Unassembled WGS sequence"/>
</dbReference>
<feature type="domain" description="Nudix hydrolase" evidence="2">
    <location>
        <begin position="28"/>
        <end position="171"/>
    </location>
</feature>
<keyword evidence="4" id="KW-1185">Reference proteome</keyword>
<dbReference type="InterPro" id="IPR015797">
    <property type="entry name" value="NUDIX_hydrolase-like_dom_sf"/>
</dbReference>
<name>A0A084U2L1_MALIO</name>
<organism evidence="3 4">
    <name type="scientific">Malacoplasma iowae DK-CPA</name>
    <dbReference type="NCBI Taxonomy" id="1394179"/>
    <lineage>
        <taxon>Bacteria</taxon>
        <taxon>Bacillati</taxon>
        <taxon>Mycoplasmatota</taxon>
        <taxon>Mycoplasmoidales</taxon>
        <taxon>Mycoplasmoidaceae</taxon>
        <taxon>Malacoplasma</taxon>
    </lineage>
</organism>
<evidence type="ECO:0000313" key="4">
    <source>
        <dbReference type="Proteomes" id="UP000028523"/>
    </source>
</evidence>
<accession>A0A084U2L1</accession>
<dbReference type="SUPFAM" id="SSF55811">
    <property type="entry name" value="Nudix"/>
    <property type="match status" value="1"/>
</dbReference>
<dbReference type="Gene3D" id="3.90.79.10">
    <property type="entry name" value="Nucleoside Triphosphate Pyrophosphohydrolase"/>
    <property type="match status" value="1"/>
</dbReference>
<comment type="caution">
    <text evidence="3">The sequence shown here is derived from an EMBL/GenBank/DDBJ whole genome shotgun (WGS) entry which is preliminary data.</text>
</comment>
<evidence type="ECO:0000313" key="3">
    <source>
        <dbReference type="EMBL" id="KFB07197.1"/>
    </source>
</evidence>
<proteinExistence type="predicted"/>
<gene>
    <name evidence="3" type="ORF">P271_21</name>
</gene>
<dbReference type="AlphaFoldDB" id="A0A084U2L1"/>
<dbReference type="InterPro" id="IPR000086">
    <property type="entry name" value="NUDIX_hydrolase_dom"/>
</dbReference>
<dbReference type="RefSeq" id="WP_036452651.1">
    <property type="nucleotide sequence ID" value="NZ_AWQU01000089.1"/>
</dbReference>
<dbReference type="PROSITE" id="PS00893">
    <property type="entry name" value="NUDIX_BOX"/>
    <property type="match status" value="1"/>
</dbReference>